<evidence type="ECO:0000313" key="1">
    <source>
        <dbReference type="EMBL" id="KAF5812584.1"/>
    </source>
</evidence>
<accession>A0A9K3NTZ6</accession>
<comment type="caution">
    <text evidence="1">The sequence shown here is derived from an EMBL/GenBank/DDBJ whole genome shotgun (WGS) entry which is preliminary data.</text>
</comment>
<organism evidence="1 2">
    <name type="scientific">Helianthus annuus</name>
    <name type="common">Common sunflower</name>
    <dbReference type="NCBI Taxonomy" id="4232"/>
    <lineage>
        <taxon>Eukaryota</taxon>
        <taxon>Viridiplantae</taxon>
        <taxon>Streptophyta</taxon>
        <taxon>Embryophyta</taxon>
        <taxon>Tracheophyta</taxon>
        <taxon>Spermatophyta</taxon>
        <taxon>Magnoliopsida</taxon>
        <taxon>eudicotyledons</taxon>
        <taxon>Gunneridae</taxon>
        <taxon>Pentapetalae</taxon>
        <taxon>asterids</taxon>
        <taxon>campanulids</taxon>
        <taxon>Asterales</taxon>
        <taxon>Asteraceae</taxon>
        <taxon>Asteroideae</taxon>
        <taxon>Heliantheae alliance</taxon>
        <taxon>Heliantheae</taxon>
        <taxon>Helianthus</taxon>
    </lineage>
</organism>
<protein>
    <submittedName>
        <fullName evidence="1">Uncharacterized protein</fullName>
    </submittedName>
</protein>
<dbReference type="Proteomes" id="UP000215914">
    <property type="component" value="Unassembled WGS sequence"/>
</dbReference>
<keyword evidence="2" id="KW-1185">Reference proteome</keyword>
<sequence>MKTPMSCKNLANSVKTKAFSKGIITYIPLLRTLITYLPNLKFKLHISPSYSKMTHIPLQHKRIIPHTNTAELRM</sequence>
<evidence type="ECO:0000313" key="2">
    <source>
        <dbReference type="Proteomes" id="UP000215914"/>
    </source>
</evidence>
<gene>
    <name evidence="1" type="ORF">HanXRQr2_Chr03g0088081</name>
</gene>
<name>A0A9K3NTZ6_HELAN</name>
<proteinExistence type="predicted"/>
<dbReference type="Gramene" id="mRNA:HanXRQr2_Chr03g0088081">
    <property type="protein sequence ID" value="CDS:HanXRQr2_Chr03g0088081.1"/>
    <property type="gene ID" value="HanXRQr2_Chr03g0088081"/>
</dbReference>
<reference evidence="1" key="1">
    <citation type="journal article" date="2017" name="Nature">
        <title>The sunflower genome provides insights into oil metabolism, flowering and Asterid evolution.</title>
        <authorList>
            <person name="Badouin H."/>
            <person name="Gouzy J."/>
            <person name="Grassa C.J."/>
            <person name="Murat F."/>
            <person name="Staton S.E."/>
            <person name="Cottret L."/>
            <person name="Lelandais-Briere C."/>
            <person name="Owens G.L."/>
            <person name="Carrere S."/>
            <person name="Mayjonade B."/>
            <person name="Legrand L."/>
            <person name="Gill N."/>
            <person name="Kane N.C."/>
            <person name="Bowers J.E."/>
            <person name="Hubner S."/>
            <person name="Bellec A."/>
            <person name="Berard A."/>
            <person name="Berges H."/>
            <person name="Blanchet N."/>
            <person name="Boniface M.C."/>
            <person name="Brunel D."/>
            <person name="Catrice O."/>
            <person name="Chaidir N."/>
            <person name="Claudel C."/>
            <person name="Donnadieu C."/>
            <person name="Faraut T."/>
            <person name="Fievet G."/>
            <person name="Helmstetter N."/>
            <person name="King M."/>
            <person name="Knapp S.J."/>
            <person name="Lai Z."/>
            <person name="Le Paslier M.C."/>
            <person name="Lippi Y."/>
            <person name="Lorenzon L."/>
            <person name="Mandel J.R."/>
            <person name="Marage G."/>
            <person name="Marchand G."/>
            <person name="Marquand E."/>
            <person name="Bret-Mestries E."/>
            <person name="Morien E."/>
            <person name="Nambeesan S."/>
            <person name="Nguyen T."/>
            <person name="Pegot-Espagnet P."/>
            <person name="Pouilly N."/>
            <person name="Raftis F."/>
            <person name="Sallet E."/>
            <person name="Schiex T."/>
            <person name="Thomas J."/>
            <person name="Vandecasteele C."/>
            <person name="Vares D."/>
            <person name="Vear F."/>
            <person name="Vautrin S."/>
            <person name="Crespi M."/>
            <person name="Mangin B."/>
            <person name="Burke J.M."/>
            <person name="Salse J."/>
            <person name="Munos S."/>
            <person name="Vincourt P."/>
            <person name="Rieseberg L.H."/>
            <person name="Langlade N.B."/>
        </authorList>
    </citation>
    <scope>NUCLEOTIDE SEQUENCE</scope>
    <source>
        <tissue evidence="1">Leaves</tissue>
    </source>
</reference>
<dbReference type="EMBL" id="MNCJ02000318">
    <property type="protein sequence ID" value="KAF5812584.1"/>
    <property type="molecule type" value="Genomic_DNA"/>
</dbReference>
<reference evidence="1" key="2">
    <citation type="submission" date="2020-06" db="EMBL/GenBank/DDBJ databases">
        <title>Helianthus annuus Genome sequencing and assembly Release 2.</title>
        <authorList>
            <person name="Gouzy J."/>
            <person name="Langlade N."/>
            <person name="Munos S."/>
        </authorList>
    </citation>
    <scope>NUCLEOTIDE SEQUENCE</scope>
    <source>
        <tissue evidence="1">Leaves</tissue>
    </source>
</reference>
<dbReference type="AlphaFoldDB" id="A0A9K3NTZ6"/>